<keyword evidence="1" id="KW-0472">Membrane</keyword>
<dbReference type="EMBL" id="FCOL02000099">
    <property type="protein sequence ID" value="SAL83535.1"/>
    <property type="molecule type" value="Genomic_DNA"/>
</dbReference>
<reference evidence="2" key="1">
    <citation type="submission" date="2016-01" db="EMBL/GenBank/DDBJ databases">
        <authorList>
            <person name="Peeters C."/>
        </authorList>
    </citation>
    <scope>NUCLEOTIDE SEQUENCE [LARGE SCALE GENOMIC DNA]</scope>
    <source>
        <strain evidence="2">LMG 22937</strain>
    </source>
</reference>
<keyword evidence="1" id="KW-0812">Transmembrane</keyword>
<evidence type="ECO:0000256" key="1">
    <source>
        <dbReference type="SAM" id="Phobius"/>
    </source>
</evidence>
<keyword evidence="1" id="KW-1133">Transmembrane helix</keyword>
<organism evidence="2 3">
    <name type="scientific">Caballeronia terrestris</name>
    <dbReference type="NCBI Taxonomy" id="1226301"/>
    <lineage>
        <taxon>Bacteria</taxon>
        <taxon>Pseudomonadati</taxon>
        <taxon>Pseudomonadota</taxon>
        <taxon>Betaproteobacteria</taxon>
        <taxon>Burkholderiales</taxon>
        <taxon>Burkholderiaceae</taxon>
        <taxon>Caballeronia</taxon>
    </lineage>
</organism>
<dbReference type="Proteomes" id="UP000054925">
    <property type="component" value="Unassembled WGS sequence"/>
</dbReference>
<name>A0A158KRA6_9BURK</name>
<gene>
    <name evidence="2" type="ORF">AWB67_06435</name>
</gene>
<evidence type="ECO:0000313" key="2">
    <source>
        <dbReference type="EMBL" id="SAL83535.1"/>
    </source>
</evidence>
<feature type="transmembrane region" description="Helical" evidence="1">
    <location>
        <begin position="6"/>
        <end position="28"/>
    </location>
</feature>
<dbReference type="AlphaFoldDB" id="A0A158KRA6"/>
<sequence>MYWITLIGTVVFSGVVGISLLALFDVLFSKPHYGRVDVHRRRSPDVGRRQRVIDE</sequence>
<proteinExistence type="predicted"/>
<keyword evidence="3" id="KW-1185">Reference proteome</keyword>
<comment type="caution">
    <text evidence="2">The sequence shown here is derived from an EMBL/GenBank/DDBJ whole genome shotgun (WGS) entry which is preliminary data.</text>
</comment>
<protein>
    <submittedName>
        <fullName evidence="2">Uncharacterized protein</fullName>
    </submittedName>
</protein>
<accession>A0A158KRA6</accession>
<evidence type="ECO:0000313" key="3">
    <source>
        <dbReference type="Proteomes" id="UP000054925"/>
    </source>
</evidence>